<dbReference type="AlphaFoldDB" id="A0AAQ3SPW0"/>
<evidence type="ECO:0000313" key="2">
    <source>
        <dbReference type="Proteomes" id="UP001341281"/>
    </source>
</evidence>
<dbReference type="EMBL" id="CP144746">
    <property type="protein sequence ID" value="WVZ58478.1"/>
    <property type="molecule type" value="Genomic_DNA"/>
</dbReference>
<sequence length="95" mass="10777">MAHEVVEGPFHVVVDTKPCWRVVRRPPPIARRPWCFQDFQNKHKLPLGTLNRSEVTDEWGPLVSTARLPQPVDAAWTPAYGQSAAPMDRSPLPRL</sequence>
<dbReference type="Proteomes" id="UP001341281">
    <property type="component" value="Chromosome 02"/>
</dbReference>
<organism evidence="1 2">
    <name type="scientific">Paspalum notatum var. saurae</name>
    <dbReference type="NCBI Taxonomy" id="547442"/>
    <lineage>
        <taxon>Eukaryota</taxon>
        <taxon>Viridiplantae</taxon>
        <taxon>Streptophyta</taxon>
        <taxon>Embryophyta</taxon>
        <taxon>Tracheophyta</taxon>
        <taxon>Spermatophyta</taxon>
        <taxon>Magnoliopsida</taxon>
        <taxon>Liliopsida</taxon>
        <taxon>Poales</taxon>
        <taxon>Poaceae</taxon>
        <taxon>PACMAD clade</taxon>
        <taxon>Panicoideae</taxon>
        <taxon>Andropogonodae</taxon>
        <taxon>Paspaleae</taxon>
        <taxon>Paspalinae</taxon>
        <taxon>Paspalum</taxon>
    </lineage>
</organism>
<protein>
    <submittedName>
        <fullName evidence="1">Uncharacterized protein</fullName>
    </submittedName>
</protein>
<proteinExistence type="predicted"/>
<reference evidence="1 2" key="1">
    <citation type="submission" date="2024-02" db="EMBL/GenBank/DDBJ databases">
        <title>High-quality chromosome-scale genome assembly of Pensacola bahiagrass (Paspalum notatum Flugge var. saurae).</title>
        <authorList>
            <person name="Vega J.M."/>
            <person name="Podio M."/>
            <person name="Orjuela J."/>
            <person name="Siena L.A."/>
            <person name="Pessino S.C."/>
            <person name="Combes M.C."/>
            <person name="Mariac C."/>
            <person name="Albertini E."/>
            <person name="Pupilli F."/>
            <person name="Ortiz J.P.A."/>
            <person name="Leblanc O."/>
        </authorList>
    </citation>
    <scope>NUCLEOTIDE SEQUENCE [LARGE SCALE GENOMIC DNA]</scope>
    <source>
        <strain evidence="1">R1</strain>
        <tissue evidence="1">Leaf</tissue>
    </source>
</reference>
<keyword evidence="2" id="KW-1185">Reference proteome</keyword>
<gene>
    <name evidence="1" type="ORF">U9M48_008750</name>
</gene>
<evidence type="ECO:0000313" key="1">
    <source>
        <dbReference type="EMBL" id="WVZ58478.1"/>
    </source>
</evidence>
<name>A0AAQ3SPW0_PASNO</name>
<accession>A0AAQ3SPW0</accession>